<comment type="similarity">
    <text evidence="1 11">Belongs to the RNA polymerase alpha chain family.</text>
</comment>
<dbReference type="EC" id="2.7.7.6" evidence="2 11"/>
<evidence type="ECO:0000313" key="13">
    <source>
        <dbReference type="EMBL" id="WXL28119.1"/>
    </source>
</evidence>
<name>A0ABZ2RSK7_9BACT</name>
<keyword evidence="5 11" id="KW-0808">Transferase</keyword>
<keyword evidence="7 11" id="KW-0804">Transcription</keyword>
<evidence type="ECO:0000313" key="14">
    <source>
        <dbReference type="Proteomes" id="UP001460679"/>
    </source>
</evidence>
<dbReference type="RefSeq" id="WP_338867190.1">
    <property type="nucleotide sequence ID" value="NZ_CP148066.1"/>
</dbReference>
<evidence type="ECO:0000256" key="9">
    <source>
        <dbReference type="ARBA" id="ARBA00033070"/>
    </source>
</evidence>
<dbReference type="Pfam" id="PF01193">
    <property type="entry name" value="RNA_pol_L"/>
    <property type="match status" value="1"/>
</dbReference>
<evidence type="ECO:0000256" key="5">
    <source>
        <dbReference type="ARBA" id="ARBA00022679"/>
    </source>
</evidence>
<dbReference type="Gene3D" id="2.170.120.12">
    <property type="entry name" value="DNA-directed RNA polymerase, insert domain"/>
    <property type="match status" value="1"/>
</dbReference>
<dbReference type="InterPro" id="IPR011260">
    <property type="entry name" value="RNAP_asu_C"/>
</dbReference>
<feature type="region of interest" description="Alpha N-terminal domain (alpha-NTD)" evidence="11">
    <location>
        <begin position="1"/>
        <end position="243"/>
    </location>
</feature>
<comment type="subunit">
    <text evidence="11">Homodimer. The RNAP catalytic core consists of 2 alpha, 1 beta, 1 beta' and 1 omega subunit. When a sigma factor is associated with the core the holoenzyme is formed, which can initiate transcription.</text>
</comment>
<keyword evidence="14" id="KW-1185">Reference proteome</keyword>
<dbReference type="SUPFAM" id="SSF56553">
    <property type="entry name" value="Insert subdomain of RNA polymerase alpha subunit"/>
    <property type="match status" value="1"/>
</dbReference>
<comment type="domain">
    <text evidence="11">The N-terminal domain is essential for RNAP assembly and basal transcription, whereas the C-terminal domain is involved in interaction with transcriptional regulators and with upstream promoter elements.</text>
</comment>
<dbReference type="Pfam" id="PF01000">
    <property type="entry name" value="RNA_pol_A_bac"/>
    <property type="match status" value="1"/>
</dbReference>
<keyword evidence="4 11" id="KW-0240">DNA-directed RNA polymerase</keyword>
<dbReference type="Pfam" id="PF03118">
    <property type="entry name" value="RNA_pol_A_CTD"/>
    <property type="match status" value="1"/>
</dbReference>
<evidence type="ECO:0000256" key="11">
    <source>
        <dbReference type="HAMAP-Rule" id="MF_00059"/>
    </source>
</evidence>
<dbReference type="CDD" id="cd06928">
    <property type="entry name" value="RNAP_alpha_NTD"/>
    <property type="match status" value="1"/>
</dbReference>
<comment type="function">
    <text evidence="11">DNA-dependent RNA polymerase catalyzes the transcription of DNA into RNA using the four ribonucleoside triphosphates as substrates.</text>
</comment>
<dbReference type="NCBIfam" id="TIGR02027">
    <property type="entry name" value="rpoA"/>
    <property type="match status" value="1"/>
</dbReference>
<dbReference type="Gene3D" id="3.30.1360.10">
    <property type="entry name" value="RNA polymerase, RBP11-like subunit"/>
    <property type="match status" value="1"/>
</dbReference>
<dbReference type="InterPro" id="IPR036643">
    <property type="entry name" value="RNApol_insert_sf"/>
</dbReference>
<evidence type="ECO:0000256" key="2">
    <source>
        <dbReference type="ARBA" id="ARBA00012418"/>
    </source>
</evidence>
<reference evidence="13" key="1">
    <citation type="submission" date="2024-03" db="EMBL/GenBank/DDBJ databases">
        <title>Complete genome sequence of Mycoplasma gypis type strain B1/T1.</title>
        <authorList>
            <person name="Spergser J."/>
        </authorList>
    </citation>
    <scope>NUCLEOTIDE SEQUENCE [LARGE SCALE GENOMIC DNA]</scope>
    <source>
        <strain evidence="13">B1/T1</strain>
    </source>
</reference>
<sequence>MAKINYCELTSERINDFVTTFTAEPLSRGFAITLGTALRRTLLSSITSCAPFAVKINKVEHEFQVIEGVEEDVVTILQNLTNIRFTYNEELFKDDSIVKISFSTKKQGAIYAGDITYPSGLKIVNPDQEIAHLSNGFDFEFEMYLRGGRGFVDFEENKTVIQNYGPRLESKIKDGQFLAVDSDFSPVKKVQIKTEELNSESLLVQEKLFLRIETDGTKEAKQALYEASQILIGHLQIIGNIDKLQEINIFKEEKIEKVVDEKTLVPIEKLDLTIRSLNALHRAGYKTVEDLLKLTEEELSNIKNLGKKSVEDILKKIGSWKEIYEKGDE</sequence>
<feature type="region of interest" description="Alpha C-terminal domain (alpha-CTD)" evidence="11">
    <location>
        <begin position="259"/>
        <end position="329"/>
    </location>
</feature>
<accession>A0ABZ2RSK7</accession>
<dbReference type="NCBIfam" id="NF003519">
    <property type="entry name" value="PRK05182.2-5"/>
    <property type="match status" value="1"/>
</dbReference>
<dbReference type="Proteomes" id="UP001460679">
    <property type="component" value="Chromosome"/>
</dbReference>
<gene>
    <name evidence="11" type="primary">rpoA</name>
    <name evidence="13" type="ORF">WG616_01970</name>
</gene>
<protein>
    <recommendedName>
        <fullName evidence="3 11">DNA-directed RNA polymerase subunit alpha</fullName>
        <shortName evidence="11">RNAP subunit alpha</shortName>
        <ecNumber evidence="2 11">2.7.7.6</ecNumber>
    </recommendedName>
    <alternativeName>
        <fullName evidence="9 11">RNA polymerase subunit alpha</fullName>
    </alternativeName>
    <alternativeName>
        <fullName evidence="8 11">Transcriptase subunit alpha</fullName>
    </alternativeName>
</protein>
<dbReference type="EMBL" id="CP148066">
    <property type="protein sequence ID" value="WXL28119.1"/>
    <property type="molecule type" value="Genomic_DNA"/>
</dbReference>
<dbReference type="SUPFAM" id="SSF47789">
    <property type="entry name" value="C-terminal domain of RNA polymerase alpha subunit"/>
    <property type="match status" value="1"/>
</dbReference>
<comment type="catalytic activity">
    <reaction evidence="10 11">
        <text>RNA(n) + a ribonucleoside 5'-triphosphate = RNA(n+1) + diphosphate</text>
        <dbReference type="Rhea" id="RHEA:21248"/>
        <dbReference type="Rhea" id="RHEA-COMP:14527"/>
        <dbReference type="Rhea" id="RHEA-COMP:17342"/>
        <dbReference type="ChEBI" id="CHEBI:33019"/>
        <dbReference type="ChEBI" id="CHEBI:61557"/>
        <dbReference type="ChEBI" id="CHEBI:140395"/>
        <dbReference type="EC" id="2.7.7.6"/>
    </reaction>
</comment>
<evidence type="ECO:0000256" key="1">
    <source>
        <dbReference type="ARBA" id="ARBA00007123"/>
    </source>
</evidence>
<evidence type="ECO:0000256" key="10">
    <source>
        <dbReference type="ARBA" id="ARBA00048552"/>
    </source>
</evidence>
<evidence type="ECO:0000256" key="7">
    <source>
        <dbReference type="ARBA" id="ARBA00023163"/>
    </source>
</evidence>
<organism evidence="13 14">
    <name type="scientific">[Mycoplasma] gypis</name>
    <dbReference type="NCBI Taxonomy" id="92404"/>
    <lineage>
        <taxon>Bacteria</taxon>
        <taxon>Bacillati</taxon>
        <taxon>Mycoplasmatota</taxon>
        <taxon>Mycoplasmoidales</taxon>
        <taxon>Metamycoplasmataceae</taxon>
        <taxon>Metamycoplasma</taxon>
    </lineage>
</organism>
<dbReference type="Gene3D" id="1.10.150.20">
    <property type="entry name" value="5' to 3' exonuclease, C-terminal subdomain"/>
    <property type="match status" value="1"/>
</dbReference>
<dbReference type="InterPro" id="IPR011773">
    <property type="entry name" value="DNA-dir_RpoA"/>
</dbReference>
<evidence type="ECO:0000259" key="12">
    <source>
        <dbReference type="SMART" id="SM00662"/>
    </source>
</evidence>
<evidence type="ECO:0000256" key="8">
    <source>
        <dbReference type="ARBA" id="ARBA00032524"/>
    </source>
</evidence>
<keyword evidence="6 11" id="KW-0548">Nucleotidyltransferase</keyword>
<feature type="domain" description="DNA-directed RNA polymerase RpoA/D/Rpb3-type" evidence="12">
    <location>
        <begin position="18"/>
        <end position="241"/>
    </location>
</feature>
<proteinExistence type="inferred from homology"/>
<dbReference type="GO" id="GO:0003899">
    <property type="term" value="F:DNA-directed RNA polymerase activity"/>
    <property type="evidence" value="ECO:0007669"/>
    <property type="project" value="UniProtKB-EC"/>
</dbReference>
<dbReference type="InterPro" id="IPR011262">
    <property type="entry name" value="DNA-dir_RNA_pol_insert"/>
</dbReference>
<evidence type="ECO:0000256" key="4">
    <source>
        <dbReference type="ARBA" id="ARBA00022478"/>
    </source>
</evidence>
<evidence type="ECO:0000256" key="3">
    <source>
        <dbReference type="ARBA" id="ARBA00015972"/>
    </source>
</evidence>
<dbReference type="SUPFAM" id="SSF55257">
    <property type="entry name" value="RBP11-like subunits of RNA polymerase"/>
    <property type="match status" value="1"/>
</dbReference>
<evidence type="ECO:0000256" key="6">
    <source>
        <dbReference type="ARBA" id="ARBA00022695"/>
    </source>
</evidence>
<dbReference type="GO" id="GO:0000428">
    <property type="term" value="C:DNA-directed RNA polymerase complex"/>
    <property type="evidence" value="ECO:0007669"/>
    <property type="project" value="UniProtKB-KW"/>
</dbReference>
<dbReference type="InterPro" id="IPR036603">
    <property type="entry name" value="RBP11-like"/>
</dbReference>
<dbReference type="HAMAP" id="MF_00059">
    <property type="entry name" value="RNApol_bact_RpoA"/>
    <property type="match status" value="1"/>
</dbReference>
<dbReference type="InterPro" id="IPR011263">
    <property type="entry name" value="DNA-dir_RNA_pol_RpoA/D/Rpb3"/>
</dbReference>
<dbReference type="SMART" id="SM00662">
    <property type="entry name" value="RPOLD"/>
    <property type="match status" value="1"/>
</dbReference>